<dbReference type="EMBL" id="CP139472">
    <property type="protein sequence ID" value="WPU48055.1"/>
    <property type="molecule type" value="Genomic_DNA"/>
</dbReference>
<dbReference type="GeneID" id="91009335"/>
<dbReference type="Proteomes" id="UP000008707">
    <property type="component" value="Chromosome"/>
</dbReference>
<evidence type="ECO:0000313" key="4">
    <source>
        <dbReference type="Proteomes" id="UP001322512"/>
    </source>
</evidence>
<evidence type="ECO:0000313" key="2">
    <source>
        <dbReference type="EMBL" id="WPU48055.1"/>
    </source>
</evidence>
<proteinExistence type="predicted"/>
<dbReference type="EMBL" id="FN869568">
    <property type="protein sequence ID" value="CBV41951.1"/>
    <property type="molecule type" value="Genomic_DNA"/>
</dbReference>
<keyword evidence="4" id="KW-1185">Reference proteome</keyword>
<sequence>MTIDTTIDQYRETKERMQSIIDQHMSAAFDELKEEFGATPTSVMLNIVESHPLGDKYPNGVYAGSRIGLGGE</sequence>
<reference evidence="1" key="2">
    <citation type="submission" date="2010-05" db="EMBL/GenBank/DDBJ databases">
        <title>Revision and reannotation of the Halomonas elongata DSM 2581(T) genome.</title>
        <authorList>
            <person name="Pfeiffer F."/>
            <person name="Bagyan I."/>
            <person name="Alfaro-Espinoza G."/>
            <person name="Zamora-Lagos M.A."/>
            <person name="Habermann B."/>
            <person name="Oesterhelt D."/>
            <person name="Kunte H.J."/>
        </authorList>
    </citation>
    <scope>NUCLEOTIDE SEQUENCE</scope>
    <source>
        <strain evidence="1">Type strain: DSM 2581</strain>
    </source>
</reference>
<dbReference type="Proteomes" id="UP001322512">
    <property type="component" value="Chromosome"/>
</dbReference>
<name>E1VAA5_HALED</name>
<accession>E1VAA5</accession>
<dbReference type="AlphaFoldDB" id="E1VAA5"/>
<dbReference type="KEGG" id="hel:HELO_2067"/>
<evidence type="ECO:0000313" key="1">
    <source>
        <dbReference type="EMBL" id="CBV41951.1"/>
    </source>
</evidence>
<dbReference type="RefSeq" id="WP_013331823.1">
    <property type="nucleotide sequence ID" value="NC_014532.2"/>
</dbReference>
<organism evidence="1 3">
    <name type="scientific">Halomonas elongata (strain ATCC 33173 / DSM 2581 / NBRC 15536 / NCIMB 2198 / 1H9)</name>
    <dbReference type="NCBI Taxonomy" id="768066"/>
    <lineage>
        <taxon>Bacteria</taxon>
        <taxon>Pseudomonadati</taxon>
        <taxon>Pseudomonadota</taxon>
        <taxon>Gammaproteobacteria</taxon>
        <taxon>Oceanospirillales</taxon>
        <taxon>Halomonadaceae</taxon>
        <taxon>Halomonas</taxon>
    </lineage>
</organism>
<protein>
    <submittedName>
        <fullName evidence="1">Uncharacterized protein</fullName>
    </submittedName>
</protein>
<dbReference type="HOGENOM" id="CLU_2716798_0_0_6"/>
<gene>
    <name evidence="1" type="ordered locus">HELO_2067</name>
    <name evidence="2" type="ORF">SR933_03995</name>
</gene>
<dbReference type="OrthoDB" id="6168609at2"/>
<dbReference type="STRING" id="768066.HELO_2067"/>
<evidence type="ECO:0000313" key="3">
    <source>
        <dbReference type="Proteomes" id="UP000008707"/>
    </source>
</evidence>
<reference evidence="1" key="1">
    <citation type="journal article" date="2010" name="Environ. Microbiol.">
        <title>A blueprint of ectoine metabolism from the genome of the industrial producer Halomonas elongata DSM 2581(T).</title>
        <authorList>
            <person name="Schwibbert K."/>
            <person name="Marin-Sanguino A."/>
            <person name="Bagyan I."/>
            <person name="Heidrich G."/>
            <person name="Lentzen G."/>
            <person name="Seitz H."/>
            <person name="Rampp M."/>
            <person name="Schuster S.C."/>
            <person name="Klenk H.P."/>
            <person name="Pfeiffer F."/>
            <person name="Oesterhelt D."/>
            <person name="Kunte H.J."/>
        </authorList>
    </citation>
    <scope>NUCLEOTIDE SEQUENCE</scope>
    <source>
        <strain evidence="1">Type strain: DSM 2581</strain>
    </source>
</reference>
<reference evidence="2 4" key="4">
    <citation type="submission" date="2023-11" db="EMBL/GenBank/DDBJ databases">
        <title>MicrobeMod: A computational toolkit for identifying prokaryotic methylation and restriction-modification with nanopore sequencing.</title>
        <authorList>
            <person name="Crits-Christoph A."/>
            <person name="Kang S.C."/>
            <person name="Lee H."/>
            <person name="Ostrov N."/>
        </authorList>
    </citation>
    <scope>NUCLEOTIDE SEQUENCE [LARGE SCALE GENOMIC DNA]</scope>
    <source>
        <strain evidence="2 4">ATCC 33173</strain>
    </source>
</reference>
<reference evidence="3" key="3">
    <citation type="journal article" date="2011" name="Environ. Microbiol.">
        <title>A blueprint of ectoine metabolism from the genome of the industrial producer Halomonas elongata DSM 2581(T).</title>
        <authorList>
            <person name="Schwibbert K."/>
            <person name="Marin-Sanguino A."/>
            <person name="Bagyan I."/>
            <person name="Heidrich G."/>
            <person name="Lentzen G."/>
            <person name="Seitz H."/>
            <person name="Rampp M."/>
            <person name="Schuster S.C."/>
            <person name="Klenk H.P."/>
            <person name="Pfeiffer F."/>
            <person name="Oesterhelt D."/>
            <person name="Kunte H.J."/>
        </authorList>
    </citation>
    <scope>NUCLEOTIDE SEQUENCE [LARGE SCALE GENOMIC DNA]</scope>
    <source>
        <strain evidence="3">ATCC 33173 / DSM 2581 / NBRC 15536 / NCIMB 2198 / 1H9</strain>
    </source>
</reference>